<name>A0ABX1PJS5_9RHOO</name>
<protein>
    <submittedName>
        <fullName evidence="1">Uncharacterized protein</fullName>
    </submittedName>
</protein>
<comment type="caution">
    <text evidence="1">The sequence shown here is derived from an EMBL/GenBank/DDBJ whole genome shotgun (WGS) entry which is preliminary data.</text>
</comment>
<proteinExistence type="predicted"/>
<evidence type="ECO:0000313" key="1">
    <source>
        <dbReference type="EMBL" id="NMG24606.1"/>
    </source>
</evidence>
<organism evidence="1 2">
    <name type="scientific">Aromatoleum anaerobium</name>
    <dbReference type="NCBI Taxonomy" id="182180"/>
    <lineage>
        <taxon>Bacteria</taxon>
        <taxon>Pseudomonadati</taxon>
        <taxon>Pseudomonadota</taxon>
        <taxon>Betaproteobacteria</taxon>
        <taxon>Rhodocyclales</taxon>
        <taxon>Rhodocyclaceae</taxon>
        <taxon>Aromatoleum</taxon>
    </lineage>
</organism>
<dbReference type="EMBL" id="WTVG01000016">
    <property type="protein sequence ID" value="NMG24606.1"/>
    <property type="molecule type" value="Genomic_DNA"/>
</dbReference>
<dbReference type="Proteomes" id="UP000615989">
    <property type="component" value="Unassembled WGS sequence"/>
</dbReference>
<evidence type="ECO:0000313" key="2">
    <source>
        <dbReference type="Proteomes" id="UP000615989"/>
    </source>
</evidence>
<keyword evidence="2" id="KW-1185">Reference proteome</keyword>
<gene>
    <name evidence="1" type="ORF">GO606_07665</name>
</gene>
<dbReference type="RefSeq" id="WP_169118004.1">
    <property type="nucleotide sequence ID" value="NZ_WTVG02000037.1"/>
</dbReference>
<reference evidence="1" key="1">
    <citation type="submission" date="2019-12" db="EMBL/GenBank/DDBJ databases">
        <title>Comparative genomics gives insights into the taxonomy of the Azoarcus-Aromatoleum group and reveals separate origins of nif in the plant-associated Azoarcus and non-plant-associated Aromatoleum sub-groups.</title>
        <authorList>
            <person name="Lafos M."/>
            <person name="Maluk M."/>
            <person name="Batista M."/>
            <person name="Junghare M."/>
            <person name="Carmona M."/>
            <person name="Faoro H."/>
            <person name="Cruz L.M."/>
            <person name="Battistoni F."/>
            <person name="De Souza E."/>
            <person name="Pedrosa F."/>
            <person name="Chen W.-M."/>
            <person name="Poole P.S."/>
            <person name="Dixon R.A."/>
            <person name="James E.K."/>
        </authorList>
    </citation>
    <scope>NUCLEOTIDE SEQUENCE</scope>
    <source>
        <strain evidence="1">LuFRes1</strain>
    </source>
</reference>
<accession>A0ABX1PJS5</accession>
<sequence>MKTTAPLPPFGPADLFAAPPSFRPFDRGADHPLPGLFGPVTYRPFPGQPSGPLSRPADAFWSFAQ</sequence>